<keyword evidence="2" id="KW-1185">Reference proteome</keyword>
<dbReference type="EMBL" id="EAAA01000668">
    <property type="status" value="NOT_ANNOTATED_CDS"/>
    <property type="molecule type" value="Genomic_DNA"/>
</dbReference>
<evidence type="ECO:0000313" key="2">
    <source>
        <dbReference type="Proteomes" id="UP000008144"/>
    </source>
</evidence>
<proteinExistence type="predicted"/>
<reference evidence="1" key="2">
    <citation type="journal article" date="2008" name="Genome Biol.">
        <title>Improved genome assembly and evidence-based global gene model set for the chordate Ciona intestinalis: new insight into intron and operon populations.</title>
        <authorList>
            <person name="Satou Y."/>
            <person name="Mineta K."/>
            <person name="Ogasawara M."/>
            <person name="Sasakura Y."/>
            <person name="Shoguchi E."/>
            <person name="Ueno K."/>
            <person name="Yamada L."/>
            <person name="Matsumoto J."/>
            <person name="Wasserscheid J."/>
            <person name="Dewar K."/>
            <person name="Wiley G.B."/>
            <person name="Macmil S.L."/>
            <person name="Roe B.A."/>
            <person name="Zeller R.W."/>
            <person name="Hastings K.E."/>
            <person name="Lemaire P."/>
            <person name="Lindquist E."/>
            <person name="Endo T."/>
            <person name="Hotta K."/>
            <person name="Inaba K."/>
        </authorList>
    </citation>
    <scope>NUCLEOTIDE SEQUENCE [LARGE SCALE GENOMIC DNA]</scope>
    <source>
        <strain evidence="1">wild type</strain>
    </source>
</reference>
<evidence type="ECO:0000313" key="1">
    <source>
        <dbReference type="Ensembl" id="ENSCINP00000032066.1"/>
    </source>
</evidence>
<accession>H2XQY2</accession>
<dbReference type="HOGENOM" id="CLU_1253111_0_0_1"/>
<reference evidence="1" key="4">
    <citation type="submission" date="2025-09" db="UniProtKB">
        <authorList>
            <consortium name="Ensembl"/>
        </authorList>
    </citation>
    <scope>IDENTIFICATION</scope>
</reference>
<sequence>RSGHPLDLLPGRTASLSLTSHGIRVKQLPWGLDDLTGYWREHSDRIEVVPKYTKRSRKVFVVTAKIHRFKTAWSLGFGRNPCYIRARVLDSQNESVPAVRIAFRSSNEDGKAAMMMTHKRDSGRGRTRFPWYVEDMTSSRDYPNGVCLPVGCTNTGVLFASRLGNDLVLLEPEVPPMEMGQVKQVHRHNGRTRSSSRRLSKVLKTATPTRNSSGVIHTAYF</sequence>
<dbReference type="Proteomes" id="UP000008144">
    <property type="component" value="Chromosome 11"/>
</dbReference>
<protein>
    <submittedName>
        <fullName evidence="1">Uncharacterized protein</fullName>
    </submittedName>
</protein>
<dbReference type="InParanoid" id="H2XQY2"/>
<organism evidence="1 2">
    <name type="scientific">Ciona intestinalis</name>
    <name type="common">Transparent sea squirt</name>
    <name type="synonym">Ascidia intestinalis</name>
    <dbReference type="NCBI Taxonomy" id="7719"/>
    <lineage>
        <taxon>Eukaryota</taxon>
        <taxon>Metazoa</taxon>
        <taxon>Chordata</taxon>
        <taxon>Tunicata</taxon>
        <taxon>Ascidiacea</taxon>
        <taxon>Phlebobranchia</taxon>
        <taxon>Cionidae</taxon>
        <taxon>Ciona</taxon>
    </lineage>
</organism>
<name>H2XQY2_CIOIN</name>
<dbReference type="AlphaFoldDB" id="H2XQY2"/>
<reference evidence="2" key="1">
    <citation type="journal article" date="2002" name="Science">
        <title>The draft genome of Ciona intestinalis: insights into chordate and vertebrate origins.</title>
        <authorList>
            <person name="Dehal P."/>
            <person name="Satou Y."/>
            <person name="Campbell R.K."/>
            <person name="Chapman J."/>
            <person name="Degnan B."/>
            <person name="De Tomaso A."/>
            <person name="Davidson B."/>
            <person name="Di Gregorio A."/>
            <person name="Gelpke M."/>
            <person name="Goodstein D.M."/>
            <person name="Harafuji N."/>
            <person name="Hastings K.E."/>
            <person name="Ho I."/>
            <person name="Hotta K."/>
            <person name="Huang W."/>
            <person name="Kawashima T."/>
            <person name="Lemaire P."/>
            <person name="Martinez D."/>
            <person name="Meinertzhagen I.A."/>
            <person name="Necula S."/>
            <person name="Nonaka M."/>
            <person name="Putnam N."/>
            <person name="Rash S."/>
            <person name="Saiga H."/>
            <person name="Satake M."/>
            <person name="Terry A."/>
            <person name="Yamada L."/>
            <person name="Wang H.G."/>
            <person name="Awazu S."/>
            <person name="Azumi K."/>
            <person name="Boore J."/>
            <person name="Branno M."/>
            <person name="Chin-Bow S."/>
            <person name="DeSantis R."/>
            <person name="Doyle S."/>
            <person name="Francino P."/>
            <person name="Keys D.N."/>
            <person name="Haga S."/>
            <person name="Hayashi H."/>
            <person name="Hino K."/>
            <person name="Imai K.S."/>
            <person name="Inaba K."/>
            <person name="Kano S."/>
            <person name="Kobayashi K."/>
            <person name="Kobayashi M."/>
            <person name="Lee B.I."/>
            <person name="Makabe K.W."/>
            <person name="Manohar C."/>
            <person name="Matassi G."/>
            <person name="Medina M."/>
            <person name="Mochizuki Y."/>
            <person name="Mount S."/>
            <person name="Morishita T."/>
            <person name="Miura S."/>
            <person name="Nakayama A."/>
            <person name="Nishizaka S."/>
            <person name="Nomoto H."/>
            <person name="Ohta F."/>
            <person name="Oishi K."/>
            <person name="Rigoutsos I."/>
            <person name="Sano M."/>
            <person name="Sasaki A."/>
            <person name="Sasakura Y."/>
            <person name="Shoguchi E."/>
            <person name="Shin-i T."/>
            <person name="Spagnuolo A."/>
            <person name="Stainier D."/>
            <person name="Suzuki M.M."/>
            <person name="Tassy O."/>
            <person name="Takatori N."/>
            <person name="Tokuoka M."/>
            <person name="Yagi K."/>
            <person name="Yoshizaki F."/>
            <person name="Wada S."/>
            <person name="Zhang C."/>
            <person name="Hyatt P.D."/>
            <person name="Larimer F."/>
            <person name="Detter C."/>
            <person name="Doggett N."/>
            <person name="Glavina T."/>
            <person name="Hawkins T."/>
            <person name="Richardson P."/>
            <person name="Lucas S."/>
            <person name="Kohara Y."/>
            <person name="Levine M."/>
            <person name="Satoh N."/>
            <person name="Rokhsar D.S."/>
        </authorList>
    </citation>
    <scope>NUCLEOTIDE SEQUENCE [LARGE SCALE GENOMIC DNA]</scope>
</reference>
<reference evidence="1" key="3">
    <citation type="submission" date="2025-08" db="UniProtKB">
        <authorList>
            <consortium name="Ensembl"/>
        </authorList>
    </citation>
    <scope>IDENTIFICATION</scope>
</reference>
<dbReference type="Ensembl" id="ENSCINT00000032804.1">
    <property type="protein sequence ID" value="ENSCINP00000032066.1"/>
    <property type="gene ID" value="ENSCING00000025070.1"/>
</dbReference>